<reference evidence="1" key="1">
    <citation type="submission" date="2022-05" db="EMBL/GenBank/DDBJ databases">
        <title>Description of a novel species of Leclercia; Leclercia tamurae and the Proposal for a Novel Genus Silvania gen. nov. Containing Two Novel Species Silvania hatchlandensis sp. nov. and Silvania confinis sp. nov. Isolated from the Rhizosphere of Oak.</title>
        <authorList>
            <person name="Maddock D.W."/>
            <person name="Brady C.L."/>
            <person name="Denman S."/>
            <person name="Arnold D."/>
        </authorList>
    </citation>
    <scope>NUCLEOTIDE SEQUENCE</scope>
    <source>
        <strain evidence="1">H4N4</strain>
    </source>
</reference>
<keyword evidence="2" id="KW-1185">Reference proteome</keyword>
<dbReference type="Proteomes" id="UP001061282">
    <property type="component" value="Unassembled WGS sequence"/>
</dbReference>
<evidence type="ECO:0000313" key="2">
    <source>
        <dbReference type="Proteomes" id="UP001061282"/>
    </source>
</evidence>
<sequence length="79" mass="8888">MAWGYLGQYLEGYTEDVLVHLLHRRFLVLSFSLVVVHCVSLLGAISADSEEWIQINAIRFPLAKIAYLLCSRLVPALIA</sequence>
<gene>
    <name evidence="1" type="ORF">M8013_00580</name>
</gene>
<comment type="caution">
    <text evidence="1">The sequence shown here is derived from an EMBL/GenBank/DDBJ whole genome shotgun (WGS) entry which is preliminary data.</text>
</comment>
<name>A0A9J6Q883_9ENTR</name>
<organism evidence="1 2">
    <name type="scientific">Silvania confinis</name>
    <dbReference type="NCBI Taxonomy" id="2926470"/>
    <lineage>
        <taxon>Bacteria</taxon>
        <taxon>Pseudomonadati</taxon>
        <taxon>Pseudomonadota</taxon>
        <taxon>Gammaproteobacteria</taxon>
        <taxon>Enterobacterales</taxon>
        <taxon>Enterobacteriaceae</taxon>
        <taxon>Silvania</taxon>
    </lineage>
</organism>
<dbReference type="EMBL" id="JAMGZJ010000059">
    <property type="protein sequence ID" value="MCU6667257.1"/>
    <property type="molecule type" value="Genomic_DNA"/>
</dbReference>
<evidence type="ECO:0000313" key="1">
    <source>
        <dbReference type="EMBL" id="MCU6667257.1"/>
    </source>
</evidence>
<accession>A0A9J6Q883</accession>
<protein>
    <submittedName>
        <fullName evidence="1">Uncharacterized protein</fullName>
    </submittedName>
</protein>
<dbReference type="RefSeq" id="WP_271265895.1">
    <property type="nucleotide sequence ID" value="NZ_JAMGZJ010000059.1"/>
</dbReference>
<proteinExistence type="predicted"/>
<dbReference type="AlphaFoldDB" id="A0A9J6Q883"/>